<dbReference type="InterPro" id="IPR036770">
    <property type="entry name" value="Ankyrin_rpt-contain_sf"/>
</dbReference>
<dbReference type="InterPro" id="IPR002110">
    <property type="entry name" value="Ankyrin_rpt"/>
</dbReference>
<proteinExistence type="predicted"/>
<dbReference type="GO" id="GO:0005634">
    <property type="term" value="C:nucleus"/>
    <property type="evidence" value="ECO:0007669"/>
    <property type="project" value="TreeGrafter"/>
</dbReference>
<dbReference type="InterPro" id="IPR051038">
    <property type="entry name" value="RMT2/GAMT_Mtase"/>
</dbReference>
<dbReference type="GO" id="GO:0019702">
    <property type="term" value="F:protein arginine N5-methyltransferase activity"/>
    <property type="evidence" value="ECO:0007669"/>
    <property type="project" value="TreeGrafter"/>
</dbReference>
<dbReference type="Gene3D" id="3.40.50.150">
    <property type="entry name" value="Vaccinia Virus protein VP39"/>
    <property type="match status" value="1"/>
</dbReference>
<dbReference type="InterPro" id="IPR029063">
    <property type="entry name" value="SAM-dependent_MTases_sf"/>
</dbReference>
<evidence type="ECO:0000259" key="5">
    <source>
        <dbReference type="PROSITE" id="PS51559"/>
    </source>
</evidence>
<dbReference type="Proteomes" id="UP000567179">
    <property type="component" value="Unassembled WGS sequence"/>
</dbReference>
<evidence type="ECO:0000256" key="1">
    <source>
        <dbReference type="ARBA" id="ARBA00022603"/>
    </source>
</evidence>
<dbReference type="SUPFAM" id="SSF53335">
    <property type="entry name" value="S-adenosyl-L-methionine-dependent methyltransferases"/>
    <property type="match status" value="1"/>
</dbReference>
<sequence length="377" mass="41933">MRPRIFKMDLDIDEIATDLGERLINDILEGSPIDAISAALEAGAPIWYQNQLEGISPLHAATYMQDLDLVKLLIEKGAVWNAVDYLKITAGDIALSYNNAAIYNVIRDAGIRSELLLGLLEKRPLADSSTTLILRDEDTTASGSSEAFLGSKLKYLVDDHGQDICMVHVGGEDVGVMMGWETDIMRETVQKMCNPHPNASHLKVLNVGFGLGIVDGFFQSLPNPPKEHVIIEAHPDVLAFMRAKGWYGKKGVKVLEGRWQDFIDSPELLGTGGFDAIYTDTFSEDYTDLHQFFEKLPDLLADGNSRFSFFNGLGATNAFFYDIYTHISELHLEGIGVEVTWSDVDVSFDAKDGRWGDSREYFTLPIYRLPIAKMKAL</sequence>
<dbReference type="PANTHER" id="PTHR32379">
    <property type="entry name" value="GUANIDINOACETATE N-METHYLTRANSFERASE"/>
    <property type="match status" value="1"/>
</dbReference>
<keyword evidence="7" id="KW-1185">Reference proteome</keyword>
<comment type="caution">
    <text evidence="6">The sequence shown here is derived from an EMBL/GenBank/DDBJ whole genome shotgun (WGS) entry which is preliminary data.</text>
</comment>
<reference evidence="6 7" key="1">
    <citation type="journal article" date="2020" name="ISME J.">
        <title>Uncovering the hidden diversity of litter-decomposition mechanisms in mushroom-forming fungi.</title>
        <authorList>
            <person name="Floudas D."/>
            <person name="Bentzer J."/>
            <person name="Ahren D."/>
            <person name="Johansson T."/>
            <person name="Persson P."/>
            <person name="Tunlid A."/>
        </authorList>
    </citation>
    <scope>NUCLEOTIDE SEQUENCE [LARGE SCALE GENOMIC DNA]</scope>
    <source>
        <strain evidence="6 7">CBS 101986</strain>
    </source>
</reference>
<dbReference type="SUPFAM" id="SSF48403">
    <property type="entry name" value="Ankyrin repeat"/>
    <property type="match status" value="1"/>
</dbReference>
<dbReference type="GO" id="GO:0005737">
    <property type="term" value="C:cytoplasm"/>
    <property type="evidence" value="ECO:0007669"/>
    <property type="project" value="TreeGrafter"/>
</dbReference>
<name>A0A8H5F2P6_9AGAR</name>
<dbReference type="SMART" id="SM00248">
    <property type="entry name" value="ANK"/>
    <property type="match status" value="1"/>
</dbReference>
<keyword evidence="3" id="KW-0949">S-adenosyl-L-methionine</keyword>
<dbReference type="OrthoDB" id="19014at2759"/>
<organism evidence="6 7">
    <name type="scientific">Psilocybe cf. subviscida</name>
    <dbReference type="NCBI Taxonomy" id="2480587"/>
    <lineage>
        <taxon>Eukaryota</taxon>
        <taxon>Fungi</taxon>
        <taxon>Dikarya</taxon>
        <taxon>Basidiomycota</taxon>
        <taxon>Agaricomycotina</taxon>
        <taxon>Agaricomycetes</taxon>
        <taxon>Agaricomycetidae</taxon>
        <taxon>Agaricales</taxon>
        <taxon>Agaricineae</taxon>
        <taxon>Strophariaceae</taxon>
        <taxon>Psilocybe</taxon>
    </lineage>
</organism>
<dbReference type="PROSITE" id="PS50088">
    <property type="entry name" value="ANK_REPEAT"/>
    <property type="match status" value="1"/>
</dbReference>
<dbReference type="EMBL" id="JAACJJ010000028">
    <property type="protein sequence ID" value="KAF5321431.1"/>
    <property type="molecule type" value="Genomic_DNA"/>
</dbReference>
<feature type="repeat" description="ANK" evidence="4">
    <location>
        <begin position="53"/>
        <end position="85"/>
    </location>
</feature>
<feature type="domain" description="RMT2" evidence="5">
    <location>
        <begin position="139"/>
        <end position="377"/>
    </location>
</feature>
<protein>
    <recommendedName>
        <fullName evidence="5">RMT2 domain-containing protein</fullName>
    </recommendedName>
</protein>
<evidence type="ECO:0000313" key="7">
    <source>
        <dbReference type="Proteomes" id="UP000567179"/>
    </source>
</evidence>
<keyword evidence="2" id="KW-0808">Transferase</keyword>
<evidence type="ECO:0000256" key="2">
    <source>
        <dbReference type="ARBA" id="ARBA00022679"/>
    </source>
</evidence>
<dbReference type="Gene3D" id="1.25.40.20">
    <property type="entry name" value="Ankyrin repeat-containing domain"/>
    <property type="match status" value="1"/>
</dbReference>
<dbReference type="AlphaFoldDB" id="A0A8H5F2P6"/>
<dbReference type="InterPro" id="IPR026480">
    <property type="entry name" value="RMT2_dom"/>
</dbReference>
<gene>
    <name evidence="6" type="ORF">D9619_001756</name>
</gene>
<keyword evidence="1" id="KW-0489">Methyltransferase</keyword>
<accession>A0A8H5F2P6</accession>
<dbReference type="PANTHER" id="PTHR32379:SF1">
    <property type="entry name" value="GUANIDINOACETATE N-METHYLTRANSFERASE"/>
    <property type="match status" value="1"/>
</dbReference>
<dbReference type="Pfam" id="PF00023">
    <property type="entry name" value="Ank"/>
    <property type="match status" value="1"/>
</dbReference>
<dbReference type="GO" id="GO:0032259">
    <property type="term" value="P:methylation"/>
    <property type="evidence" value="ECO:0007669"/>
    <property type="project" value="UniProtKB-KW"/>
</dbReference>
<evidence type="ECO:0000313" key="6">
    <source>
        <dbReference type="EMBL" id="KAF5321431.1"/>
    </source>
</evidence>
<keyword evidence="4" id="KW-0040">ANK repeat</keyword>
<dbReference type="PROSITE" id="PS51559">
    <property type="entry name" value="SAM_RMT2"/>
    <property type="match status" value="1"/>
</dbReference>
<evidence type="ECO:0000256" key="4">
    <source>
        <dbReference type="PROSITE-ProRule" id="PRU00023"/>
    </source>
</evidence>
<evidence type="ECO:0000256" key="3">
    <source>
        <dbReference type="ARBA" id="ARBA00022691"/>
    </source>
</evidence>
<dbReference type="PROSITE" id="PS50297">
    <property type="entry name" value="ANK_REP_REGION"/>
    <property type="match status" value="1"/>
</dbReference>